<comment type="caution">
    <text evidence="1">The sequence shown here is derived from an EMBL/GenBank/DDBJ whole genome shotgun (WGS) entry which is preliminary data.</text>
</comment>
<protein>
    <submittedName>
        <fullName evidence="1">Uncharacterized protein</fullName>
    </submittedName>
</protein>
<proteinExistence type="predicted"/>
<evidence type="ECO:0000313" key="2">
    <source>
        <dbReference type="Proteomes" id="UP000887013"/>
    </source>
</evidence>
<sequence length="78" mass="9250">MIAPMNTVSYKGTPQRQVGKFSEIEELQQHVFLQQYYEPLHRGTIVRRSLNDNFRGRWIRRGGRIPWPIRSPDITPLD</sequence>
<dbReference type="PANTHER" id="PTHR47326:SF1">
    <property type="entry name" value="HTH PSQ-TYPE DOMAIN-CONTAINING PROTEIN"/>
    <property type="match status" value="1"/>
</dbReference>
<dbReference type="AlphaFoldDB" id="A0A8X6UTE1"/>
<reference evidence="1" key="1">
    <citation type="submission" date="2020-08" db="EMBL/GenBank/DDBJ databases">
        <title>Multicomponent nature underlies the extraordinary mechanical properties of spider dragline silk.</title>
        <authorList>
            <person name="Kono N."/>
            <person name="Nakamura H."/>
            <person name="Mori M."/>
            <person name="Yoshida Y."/>
            <person name="Ohtoshi R."/>
            <person name="Malay A.D."/>
            <person name="Moran D.A.P."/>
            <person name="Tomita M."/>
            <person name="Numata K."/>
            <person name="Arakawa K."/>
        </authorList>
    </citation>
    <scope>NUCLEOTIDE SEQUENCE</scope>
</reference>
<gene>
    <name evidence="1" type="primary">X975_13175</name>
    <name evidence="1" type="ORF">NPIL_207571</name>
</gene>
<dbReference type="PANTHER" id="PTHR47326">
    <property type="entry name" value="TRANSPOSABLE ELEMENT TC3 TRANSPOSASE-LIKE PROTEIN"/>
    <property type="match status" value="1"/>
</dbReference>
<dbReference type="InterPro" id="IPR036397">
    <property type="entry name" value="RNaseH_sf"/>
</dbReference>
<dbReference type="Gene3D" id="3.30.420.10">
    <property type="entry name" value="Ribonuclease H-like superfamily/Ribonuclease H"/>
    <property type="match status" value="1"/>
</dbReference>
<name>A0A8X6UTE1_NEPPI</name>
<accession>A0A8X6UTE1</accession>
<dbReference type="GO" id="GO:0003676">
    <property type="term" value="F:nucleic acid binding"/>
    <property type="evidence" value="ECO:0007669"/>
    <property type="project" value="InterPro"/>
</dbReference>
<organism evidence="1 2">
    <name type="scientific">Nephila pilipes</name>
    <name type="common">Giant wood spider</name>
    <name type="synonym">Nephila maculata</name>
    <dbReference type="NCBI Taxonomy" id="299642"/>
    <lineage>
        <taxon>Eukaryota</taxon>
        <taxon>Metazoa</taxon>
        <taxon>Ecdysozoa</taxon>
        <taxon>Arthropoda</taxon>
        <taxon>Chelicerata</taxon>
        <taxon>Arachnida</taxon>
        <taxon>Araneae</taxon>
        <taxon>Araneomorphae</taxon>
        <taxon>Entelegynae</taxon>
        <taxon>Araneoidea</taxon>
        <taxon>Nephilidae</taxon>
        <taxon>Nephila</taxon>
    </lineage>
</organism>
<dbReference type="Proteomes" id="UP000887013">
    <property type="component" value="Unassembled WGS sequence"/>
</dbReference>
<keyword evidence="2" id="KW-1185">Reference proteome</keyword>
<dbReference type="EMBL" id="BMAW01086162">
    <property type="protein sequence ID" value="GFU46337.1"/>
    <property type="molecule type" value="Genomic_DNA"/>
</dbReference>
<evidence type="ECO:0000313" key="1">
    <source>
        <dbReference type="EMBL" id="GFU46337.1"/>
    </source>
</evidence>